<dbReference type="Gene3D" id="3.20.20.30">
    <property type="entry name" value="Luciferase-like domain"/>
    <property type="match status" value="1"/>
</dbReference>
<protein>
    <submittedName>
        <fullName evidence="1">Uncharacterized protein</fullName>
    </submittedName>
</protein>
<organism evidence="1 2">
    <name type="scientific">Nocardia macrotermitis</name>
    <dbReference type="NCBI Taxonomy" id="2585198"/>
    <lineage>
        <taxon>Bacteria</taxon>
        <taxon>Bacillati</taxon>
        <taxon>Actinomycetota</taxon>
        <taxon>Actinomycetes</taxon>
        <taxon>Mycobacteriales</taxon>
        <taxon>Nocardiaceae</taxon>
        <taxon>Nocardia</taxon>
    </lineage>
</organism>
<keyword evidence="2" id="KW-1185">Reference proteome</keyword>
<dbReference type="AlphaFoldDB" id="A0A7K0D908"/>
<dbReference type="Proteomes" id="UP000438448">
    <property type="component" value="Unassembled WGS sequence"/>
</dbReference>
<dbReference type="GO" id="GO:0016705">
    <property type="term" value="F:oxidoreductase activity, acting on paired donors, with incorporation or reduction of molecular oxygen"/>
    <property type="evidence" value="ECO:0007669"/>
    <property type="project" value="InterPro"/>
</dbReference>
<evidence type="ECO:0000313" key="1">
    <source>
        <dbReference type="EMBL" id="MQY22256.1"/>
    </source>
</evidence>
<accession>A0A7K0D908</accession>
<gene>
    <name evidence="1" type="ORF">NRB20_53690</name>
</gene>
<dbReference type="SUPFAM" id="SSF51679">
    <property type="entry name" value="Bacterial luciferase-like"/>
    <property type="match status" value="1"/>
</dbReference>
<proteinExistence type="predicted"/>
<comment type="caution">
    <text evidence="1">The sequence shown here is derived from an EMBL/GenBank/DDBJ whole genome shotgun (WGS) entry which is preliminary data.</text>
</comment>
<dbReference type="InterPro" id="IPR036661">
    <property type="entry name" value="Luciferase-like_sf"/>
</dbReference>
<evidence type="ECO:0000313" key="2">
    <source>
        <dbReference type="Proteomes" id="UP000438448"/>
    </source>
</evidence>
<sequence length="77" mass="8149">MAQPLGIAPGAWTLDDVRADAFVDPENFAQAARTAERGSLDALFLADGPALREDPRFKPGRALEPSVILATVAAETE</sequence>
<reference evidence="1 2" key="1">
    <citation type="submission" date="2019-10" db="EMBL/GenBank/DDBJ databases">
        <title>Nocardia macrotermitis sp. nov. and Nocardia aurantia sp. nov., isolated from the gut of fungus growing-termite Macrotermes natalensis.</title>
        <authorList>
            <person name="Benndorf R."/>
            <person name="Schwitalla J."/>
            <person name="Martin K."/>
            <person name="De Beer W."/>
            <person name="Kaster A.-K."/>
            <person name="Vollmers J."/>
            <person name="Poulsen M."/>
            <person name="Beemelmanns C."/>
        </authorList>
    </citation>
    <scope>NUCLEOTIDE SEQUENCE [LARGE SCALE GENOMIC DNA]</scope>
    <source>
        <strain evidence="1 2">RB20</strain>
    </source>
</reference>
<name>A0A7K0D908_9NOCA</name>
<dbReference type="EMBL" id="WEGK01000012">
    <property type="protein sequence ID" value="MQY22256.1"/>
    <property type="molecule type" value="Genomic_DNA"/>
</dbReference>